<dbReference type="Pfam" id="PF00118">
    <property type="entry name" value="Cpn60_TCP1"/>
    <property type="match status" value="1"/>
</dbReference>
<dbReference type="InterPro" id="IPR002194">
    <property type="entry name" value="Chaperonin_TCP-1_CS"/>
</dbReference>
<evidence type="ECO:0000256" key="1">
    <source>
        <dbReference type="ARBA" id="ARBA00008020"/>
    </source>
</evidence>
<dbReference type="AlphaFoldDB" id="A0A8C9FTJ1"/>
<proteinExistence type="inferred from homology"/>
<keyword evidence="2" id="KW-0547">Nucleotide-binding</keyword>
<dbReference type="SUPFAM" id="SSF48592">
    <property type="entry name" value="GroEL equatorial domain-like"/>
    <property type="match status" value="2"/>
</dbReference>
<keyword evidence="4" id="KW-0143">Chaperone</keyword>
<dbReference type="Ensembl" id="ENSPSTT00000021273.1">
    <property type="protein sequence ID" value="ENSPSTP00000020285.1"/>
    <property type="gene ID" value="ENSPSTG00000014710.1"/>
</dbReference>
<reference evidence="5" key="2">
    <citation type="submission" date="2025-09" db="UniProtKB">
        <authorList>
            <consortium name="Ensembl"/>
        </authorList>
    </citation>
    <scope>IDENTIFICATION</scope>
</reference>
<evidence type="ECO:0008006" key="7">
    <source>
        <dbReference type="Google" id="ProtNLM"/>
    </source>
</evidence>
<dbReference type="PANTHER" id="PTHR11353">
    <property type="entry name" value="CHAPERONIN"/>
    <property type="match status" value="1"/>
</dbReference>
<reference evidence="5" key="1">
    <citation type="submission" date="2025-08" db="UniProtKB">
        <authorList>
            <consortium name="Ensembl"/>
        </authorList>
    </citation>
    <scope>IDENTIFICATION</scope>
</reference>
<dbReference type="PROSITE" id="PS00751">
    <property type="entry name" value="TCP1_2"/>
    <property type="match status" value="1"/>
</dbReference>
<evidence type="ECO:0000256" key="4">
    <source>
        <dbReference type="ARBA" id="ARBA00023186"/>
    </source>
</evidence>
<dbReference type="PROSITE" id="PS00750">
    <property type="entry name" value="TCP1_1"/>
    <property type="match status" value="1"/>
</dbReference>
<keyword evidence="6" id="KW-1185">Reference proteome</keyword>
<dbReference type="GO" id="GO:0051082">
    <property type="term" value="F:unfolded protein binding"/>
    <property type="evidence" value="ECO:0007669"/>
    <property type="project" value="InterPro"/>
</dbReference>
<protein>
    <recommendedName>
        <fullName evidence="7">T-complex protein 1 subunit eta</fullName>
    </recommendedName>
</protein>
<dbReference type="InterPro" id="IPR017998">
    <property type="entry name" value="Chaperone_TCP-1"/>
</dbReference>
<keyword evidence="3" id="KW-0067">ATP-binding</keyword>
<evidence type="ECO:0000256" key="3">
    <source>
        <dbReference type="ARBA" id="ARBA00022840"/>
    </source>
</evidence>
<dbReference type="GO" id="GO:0016887">
    <property type="term" value="F:ATP hydrolysis activity"/>
    <property type="evidence" value="ECO:0007669"/>
    <property type="project" value="InterPro"/>
</dbReference>
<dbReference type="GO" id="GO:0140662">
    <property type="term" value="F:ATP-dependent protein folding chaperone"/>
    <property type="evidence" value="ECO:0007669"/>
    <property type="project" value="InterPro"/>
</dbReference>
<evidence type="ECO:0000256" key="2">
    <source>
        <dbReference type="ARBA" id="ARBA00022741"/>
    </source>
</evidence>
<evidence type="ECO:0000313" key="6">
    <source>
        <dbReference type="Proteomes" id="UP000694428"/>
    </source>
</evidence>
<dbReference type="InterPro" id="IPR027413">
    <property type="entry name" value="GROEL-like_equatorial_sf"/>
</dbReference>
<sequence length="154" mass="16101">MMLSSPTPVILLKEGTDTSQGIPQLVSNINACQVIAEAVRTTLGPRGMDKLIVDDRGEHCTATSLQQGWESSIRCWSCVFQGGKGLAWGLASFSELLVGKATISNDGATILKLLDVVHPAAKTLVDIAKSQDAEVGGLTWTACSNVVAVGCALC</sequence>
<dbReference type="Gene3D" id="1.10.560.10">
    <property type="entry name" value="GroEL-like equatorial domain"/>
    <property type="match status" value="1"/>
</dbReference>
<dbReference type="InterPro" id="IPR002423">
    <property type="entry name" value="Cpn60/GroEL/TCP-1"/>
</dbReference>
<name>A0A8C9FTJ1_PAVCR</name>
<dbReference type="GO" id="GO:0005524">
    <property type="term" value="F:ATP binding"/>
    <property type="evidence" value="ECO:0007669"/>
    <property type="project" value="UniProtKB-KW"/>
</dbReference>
<accession>A0A8C9FTJ1</accession>
<comment type="similarity">
    <text evidence="1">Belongs to the TCP-1 chaperonin family.</text>
</comment>
<organism evidence="5 6">
    <name type="scientific">Pavo cristatus</name>
    <name type="common">Indian peafowl</name>
    <name type="synonym">Blue peafowl</name>
    <dbReference type="NCBI Taxonomy" id="9049"/>
    <lineage>
        <taxon>Eukaryota</taxon>
        <taxon>Metazoa</taxon>
        <taxon>Chordata</taxon>
        <taxon>Craniata</taxon>
        <taxon>Vertebrata</taxon>
        <taxon>Euteleostomi</taxon>
        <taxon>Archelosauria</taxon>
        <taxon>Archosauria</taxon>
        <taxon>Dinosauria</taxon>
        <taxon>Saurischia</taxon>
        <taxon>Theropoda</taxon>
        <taxon>Coelurosauria</taxon>
        <taxon>Aves</taxon>
        <taxon>Neognathae</taxon>
        <taxon>Galloanserae</taxon>
        <taxon>Galliformes</taxon>
        <taxon>Phasianidae</taxon>
        <taxon>Phasianinae</taxon>
        <taxon>Pavo</taxon>
    </lineage>
</organism>
<evidence type="ECO:0000313" key="5">
    <source>
        <dbReference type="Ensembl" id="ENSPSTP00000020285.1"/>
    </source>
</evidence>
<dbReference type="Proteomes" id="UP000694428">
    <property type="component" value="Unplaced"/>
</dbReference>